<dbReference type="PANTHER" id="PTHR30258">
    <property type="entry name" value="TYPE II SECRETION SYSTEM PROTEIN GSPE-RELATED"/>
    <property type="match status" value="1"/>
</dbReference>
<keyword evidence="2" id="KW-0547">Nucleotide-binding</keyword>
<evidence type="ECO:0000313" key="7">
    <source>
        <dbReference type="Proteomes" id="UP000199517"/>
    </source>
</evidence>
<dbReference type="AlphaFoldDB" id="A0A1I1RIF5"/>
<dbReference type="PROSITE" id="PS00662">
    <property type="entry name" value="T2SP_E"/>
    <property type="match status" value="1"/>
</dbReference>
<dbReference type="SUPFAM" id="SSF52540">
    <property type="entry name" value="P-loop containing nucleoside triphosphate hydrolases"/>
    <property type="match status" value="1"/>
</dbReference>
<evidence type="ECO:0000256" key="4">
    <source>
        <dbReference type="SAM" id="MobiDB-lite"/>
    </source>
</evidence>
<keyword evidence="7" id="KW-1185">Reference proteome</keyword>
<evidence type="ECO:0000259" key="5">
    <source>
        <dbReference type="PROSITE" id="PS00662"/>
    </source>
</evidence>
<name>A0A1I1RIF5_9BURK</name>
<evidence type="ECO:0000313" key="6">
    <source>
        <dbReference type="EMBL" id="SFD33847.1"/>
    </source>
</evidence>
<comment type="similarity">
    <text evidence="1">Belongs to the GSP E family.</text>
</comment>
<dbReference type="Pfam" id="PF05157">
    <property type="entry name" value="MshEN"/>
    <property type="match status" value="1"/>
</dbReference>
<dbReference type="Gene3D" id="3.40.50.300">
    <property type="entry name" value="P-loop containing nucleotide triphosphate hydrolases"/>
    <property type="match status" value="1"/>
</dbReference>
<dbReference type="RefSeq" id="WP_245783470.1">
    <property type="nucleotide sequence ID" value="NZ_FOMQ01000001.1"/>
</dbReference>
<dbReference type="SMART" id="SM00382">
    <property type="entry name" value="AAA"/>
    <property type="match status" value="1"/>
</dbReference>
<dbReference type="InterPro" id="IPR007831">
    <property type="entry name" value="T2SS_GspE_N"/>
</dbReference>
<dbReference type="Gene3D" id="3.30.300.160">
    <property type="entry name" value="Type II secretion system, protein E, N-terminal domain"/>
    <property type="match status" value="1"/>
</dbReference>
<dbReference type="FunFam" id="3.40.50.300:FF:000398">
    <property type="entry name" value="Type IV pilus assembly ATPase PilB"/>
    <property type="match status" value="1"/>
</dbReference>
<reference evidence="7" key="1">
    <citation type="submission" date="2016-10" db="EMBL/GenBank/DDBJ databases">
        <authorList>
            <person name="Varghese N."/>
            <person name="Submissions S."/>
        </authorList>
    </citation>
    <scope>NUCLEOTIDE SEQUENCE [LARGE SCALE GENOMIC DNA]</scope>
    <source>
        <strain evidence="7">DSM 7481</strain>
    </source>
</reference>
<dbReference type="InterPro" id="IPR001482">
    <property type="entry name" value="T2SS/T4SS_dom"/>
</dbReference>
<proteinExistence type="inferred from homology"/>
<feature type="domain" description="Bacterial type II secretion system protein E" evidence="5">
    <location>
        <begin position="428"/>
        <end position="442"/>
    </location>
</feature>
<dbReference type="GO" id="GO:0005524">
    <property type="term" value="F:ATP binding"/>
    <property type="evidence" value="ECO:0007669"/>
    <property type="project" value="UniProtKB-KW"/>
</dbReference>
<accession>A0A1I1RIF5</accession>
<dbReference type="GO" id="GO:0005886">
    <property type="term" value="C:plasma membrane"/>
    <property type="evidence" value="ECO:0007669"/>
    <property type="project" value="TreeGrafter"/>
</dbReference>
<dbReference type="InterPro" id="IPR003593">
    <property type="entry name" value="AAA+_ATPase"/>
</dbReference>
<evidence type="ECO:0000256" key="2">
    <source>
        <dbReference type="ARBA" id="ARBA00022741"/>
    </source>
</evidence>
<dbReference type="Proteomes" id="UP000199517">
    <property type="component" value="Unassembled WGS sequence"/>
</dbReference>
<dbReference type="InterPro" id="IPR037257">
    <property type="entry name" value="T2SS_E_N_sf"/>
</dbReference>
<dbReference type="STRING" id="32040.SAMN04489710_101147"/>
<dbReference type="PANTHER" id="PTHR30258:SF13">
    <property type="entry name" value="SECRETION PATHWAY ATPASE-RELATED"/>
    <property type="match status" value="1"/>
</dbReference>
<dbReference type="Pfam" id="PF00437">
    <property type="entry name" value="T2SSE"/>
    <property type="match status" value="1"/>
</dbReference>
<dbReference type="EMBL" id="FOMQ01000001">
    <property type="protein sequence ID" value="SFD33847.1"/>
    <property type="molecule type" value="Genomic_DNA"/>
</dbReference>
<sequence length="624" mass="69046">MSRSLPPSRDGAGAAAPEPPAGVQPLQAARGPAGPLDWRRIVDWLRSDGVISAEEAERTVNRCSQAESRQHPLVRLASVAMARASDGKPLDLESLTEYLAGRCGLAYLRIDPLKVDVGRVAETMSASYAERHKVLPVQVTPKEVVVATAEPFIDDWVAEVERQARRAVRRVVANPQDIHRYTAEFFALAKSVRAAQKAGGASAGSSFEQLVELGRSNKQLDANDQGVVKVVDWLWQYAFDQRASDIHLEPRREQGVIRFRIDGVLHPVYQMPMGVLNAMVSRVKLLGRMDVVEKRRPQDGRIKTRNPRGDEVEMRLSTLPTAFGEKMVMRIFDPDNAVKDLDALGFTPHDAQRWEKLVRRPHGIILVTGPTGSGKTTTLYSTLKRVATEEVNVSTVEDPIEMIEPSFNQTQVQPQLDFSFAEGLRALMRQDPDILMVGEIRDLQTAEMAVQAALTGHLVFSTLHTNDAPSAVSRLMELGVPPYLINATLLGVLAQRLVRTLCRQCRQRDEAADIERLAEVVRPWKITGGYQPYKPVGCVDCRMTGFHGRMGLYELLTMSEALKDRINQSPSIDALRRQAVQDGMRPLRLAGALRVAEGVTTLEEIITATPPLESRDRPAPAAPV</sequence>
<keyword evidence="3" id="KW-0067">ATP-binding</keyword>
<feature type="region of interest" description="Disordered" evidence="4">
    <location>
        <begin position="1"/>
        <end position="34"/>
    </location>
</feature>
<protein>
    <submittedName>
        <fullName evidence="6">General secretion pathway protein E</fullName>
    </submittedName>
</protein>
<organism evidence="6 7">
    <name type="scientific">Paracidovorax konjaci</name>
    <dbReference type="NCBI Taxonomy" id="32040"/>
    <lineage>
        <taxon>Bacteria</taxon>
        <taxon>Pseudomonadati</taxon>
        <taxon>Pseudomonadota</taxon>
        <taxon>Betaproteobacteria</taxon>
        <taxon>Burkholderiales</taxon>
        <taxon>Comamonadaceae</taxon>
        <taxon>Paracidovorax</taxon>
    </lineage>
</organism>
<dbReference type="CDD" id="cd01129">
    <property type="entry name" value="PulE-GspE-like"/>
    <property type="match status" value="1"/>
</dbReference>
<dbReference type="SUPFAM" id="SSF160246">
    <property type="entry name" value="EspE N-terminal domain-like"/>
    <property type="match status" value="1"/>
</dbReference>
<dbReference type="InterPro" id="IPR027417">
    <property type="entry name" value="P-loop_NTPase"/>
</dbReference>
<dbReference type="GO" id="GO:0016887">
    <property type="term" value="F:ATP hydrolysis activity"/>
    <property type="evidence" value="ECO:0007669"/>
    <property type="project" value="TreeGrafter"/>
</dbReference>
<evidence type="ECO:0000256" key="3">
    <source>
        <dbReference type="ARBA" id="ARBA00022840"/>
    </source>
</evidence>
<gene>
    <name evidence="6" type="ORF">SAMN04489710_101147</name>
</gene>
<evidence type="ECO:0000256" key="1">
    <source>
        <dbReference type="ARBA" id="ARBA00006611"/>
    </source>
</evidence>
<dbReference type="Gene3D" id="3.30.450.90">
    <property type="match status" value="1"/>
</dbReference>